<evidence type="ECO:0000313" key="3">
    <source>
        <dbReference type="Proteomes" id="UP000186594"/>
    </source>
</evidence>
<dbReference type="AlphaFoldDB" id="A0A1U7LUE3"/>
<keyword evidence="1" id="KW-0732">Signal</keyword>
<dbReference type="EMBL" id="LXFE01000234">
    <property type="protein sequence ID" value="OLL26162.1"/>
    <property type="molecule type" value="Genomic_DNA"/>
</dbReference>
<evidence type="ECO:0000313" key="2">
    <source>
        <dbReference type="EMBL" id="OLL26162.1"/>
    </source>
</evidence>
<evidence type="ECO:0000256" key="1">
    <source>
        <dbReference type="SAM" id="SignalP"/>
    </source>
</evidence>
<protein>
    <submittedName>
        <fullName evidence="2">Uncharacterized protein</fullName>
    </submittedName>
</protein>
<proteinExistence type="predicted"/>
<gene>
    <name evidence="2" type="ORF">NEOLI_004872</name>
</gene>
<feature type="signal peptide" evidence="1">
    <location>
        <begin position="1"/>
        <end position="19"/>
    </location>
</feature>
<dbReference type="Proteomes" id="UP000186594">
    <property type="component" value="Unassembled WGS sequence"/>
</dbReference>
<reference evidence="2 3" key="1">
    <citation type="submission" date="2016-04" db="EMBL/GenBank/DDBJ databases">
        <title>Evolutionary innovation and constraint leading to complex multicellularity in the Ascomycota.</title>
        <authorList>
            <person name="Cisse O."/>
            <person name="Nguyen A."/>
            <person name="Hewitt D.A."/>
            <person name="Jedd G."/>
            <person name="Stajich J.E."/>
        </authorList>
    </citation>
    <scope>NUCLEOTIDE SEQUENCE [LARGE SCALE GENOMIC DNA]</scope>
    <source>
        <strain evidence="2 3">DAH-3</strain>
    </source>
</reference>
<keyword evidence="3" id="KW-1185">Reference proteome</keyword>
<sequence length="136" mass="15324">MNLLFISTSLAVLIFPVTGLSFYFHSHKVIYPVYVDQASHAFCYDPNNQITADQFSQGECDELLFEHDNSEAYVENNDKIYFTTDQAKLQQAPSFTINSDNLLAVNDHVIFYGCDDHCIAVSETEHCVEKGALKSS</sequence>
<accession>A0A1U7LUE3</accession>
<name>A0A1U7LUE3_NEOID</name>
<organism evidence="2 3">
    <name type="scientific">Neolecta irregularis (strain DAH-3)</name>
    <dbReference type="NCBI Taxonomy" id="1198029"/>
    <lineage>
        <taxon>Eukaryota</taxon>
        <taxon>Fungi</taxon>
        <taxon>Dikarya</taxon>
        <taxon>Ascomycota</taxon>
        <taxon>Taphrinomycotina</taxon>
        <taxon>Neolectales</taxon>
        <taxon>Neolectaceae</taxon>
        <taxon>Neolecta</taxon>
    </lineage>
</organism>
<feature type="chain" id="PRO_5010535012" evidence="1">
    <location>
        <begin position="20"/>
        <end position="136"/>
    </location>
</feature>
<comment type="caution">
    <text evidence="2">The sequence shown here is derived from an EMBL/GenBank/DDBJ whole genome shotgun (WGS) entry which is preliminary data.</text>
</comment>